<dbReference type="Proteomes" id="UP001595937">
    <property type="component" value="Unassembled WGS sequence"/>
</dbReference>
<dbReference type="EMBL" id="JBHSLN010000021">
    <property type="protein sequence ID" value="MFC5297491.1"/>
    <property type="molecule type" value="Genomic_DNA"/>
</dbReference>
<accession>A0ABW0FF18</accession>
<reference evidence="2" key="1">
    <citation type="journal article" date="2019" name="Int. J. Syst. Evol. Microbiol.">
        <title>The Global Catalogue of Microorganisms (GCM) 10K type strain sequencing project: providing services to taxonomists for standard genome sequencing and annotation.</title>
        <authorList>
            <consortium name="The Broad Institute Genomics Platform"/>
            <consortium name="The Broad Institute Genome Sequencing Center for Infectious Disease"/>
            <person name="Wu L."/>
            <person name="Ma J."/>
        </authorList>
    </citation>
    <scope>NUCLEOTIDE SEQUENCE [LARGE SCALE GENOMIC DNA]</scope>
    <source>
        <strain evidence="2">CGMCC 1.16455</strain>
    </source>
</reference>
<dbReference type="RefSeq" id="WP_343925110.1">
    <property type="nucleotide sequence ID" value="NZ_BAAAIR010000044.1"/>
</dbReference>
<name>A0ABW0FF18_9MICO</name>
<keyword evidence="2" id="KW-1185">Reference proteome</keyword>
<dbReference type="InterPro" id="IPR006748">
    <property type="entry name" value="NH2Glyco/OHUrea_AB-resist_kin"/>
</dbReference>
<organism evidence="1 2">
    <name type="scientific">Brachybacterium tyrofermentans</name>
    <dbReference type="NCBI Taxonomy" id="47848"/>
    <lineage>
        <taxon>Bacteria</taxon>
        <taxon>Bacillati</taxon>
        <taxon>Actinomycetota</taxon>
        <taxon>Actinomycetes</taxon>
        <taxon>Micrococcales</taxon>
        <taxon>Dermabacteraceae</taxon>
        <taxon>Brachybacterium</taxon>
    </lineage>
</organism>
<evidence type="ECO:0000313" key="1">
    <source>
        <dbReference type="EMBL" id="MFC5297491.1"/>
    </source>
</evidence>
<dbReference type="GeneID" id="303298156"/>
<sequence>MMPSEEFRARLLAQDDAACRPWLDSVAEICSDVARLWQLEPAGPPSFGGAGIVLPVTLSDGRPAALKLVSPIADAGAEHRALSVLAGHGAVEVYDADLARSALLLEFVPGPTLAGASTRMDSLRAASVAGHVARTLADSPAPRDAPQLADGAGRWLTQLEAQHEAARQDGDAVDQETFTAAAHAVERLGRVRSELLTHGDLSFENIMCRSDGTWIAIDPGFLSGPVENEAHTILRSLLPWIVESSDPVSAMAEAVQAFCTAAGADLAVALDISFARFVASFYWEAQHQGDPVNIERLRRATRCADALRRENPSAR</sequence>
<dbReference type="Pfam" id="PF04655">
    <property type="entry name" value="APH_6_hur"/>
    <property type="match status" value="1"/>
</dbReference>
<dbReference type="InterPro" id="IPR011009">
    <property type="entry name" value="Kinase-like_dom_sf"/>
</dbReference>
<gene>
    <name evidence="1" type="ORF">ACFPK8_08205</name>
</gene>
<evidence type="ECO:0000313" key="2">
    <source>
        <dbReference type="Proteomes" id="UP001595937"/>
    </source>
</evidence>
<proteinExistence type="predicted"/>
<dbReference type="SUPFAM" id="SSF56112">
    <property type="entry name" value="Protein kinase-like (PK-like)"/>
    <property type="match status" value="1"/>
</dbReference>
<protein>
    <submittedName>
        <fullName evidence="1">Aminoglycoside phosphotransferase family protein</fullName>
    </submittedName>
</protein>
<comment type="caution">
    <text evidence="1">The sequence shown here is derived from an EMBL/GenBank/DDBJ whole genome shotgun (WGS) entry which is preliminary data.</text>
</comment>